<reference evidence="10" key="1">
    <citation type="submission" date="2017-04" db="EMBL/GenBank/DDBJ databases">
        <title>Population genomics of picophytoplankton unveils novel chromosome hypervariability.</title>
        <authorList>
            <consortium name="DOE Joint Genome Institute"/>
            <person name="Blanc-Mathieu R."/>
            <person name="Krasovec M."/>
            <person name="Hebrard M."/>
            <person name="Yau S."/>
            <person name="Desgranges E."/>
            <person name="Martin J."/>
            <person name="Schackwitz W."/>
            <person name="Kuo A."/>
            <person name="Salin G."/>
            <person name="Donnadieu C."/>
            <person name="Desdevises Y."/>
            <person name="Sanchez-Ferandin S."/>
            <person name="Moreau H."/>
            <person name="Rivals E."/>
            <person name="Grigoriev I.V."/>
            <person name="Grimsley N."/>
            <person name="Eyre-Walker A."/>
            <person name="Piganeau G."/>
        </authorList>
    </citation>
    <scope>NUCLEOTIDE SEQUENCE [LARGE SCALE GENOMIC DNA]</scope>
    <source>
        <strain evidence="10">RCC 1115</strain>
    </source>
</reference>
<dbReference type="SUPFAM" id="SSF48264">
    <property type="entry name" value="Cytochrome P450"/>
    <property type="match status" value="1"/>
</dbReference>
<dbReference type="GO" id="GO:0005506">
    <property type="term" value="F:iron ion binding"/>
    <property type="evidence" value="ECO:0007669"/>
    <property type="project" value="InterPro"/>
</dbReference>
<dbReference type="PROSITE" id="PS51808">
    <property type="entry name" value="CHCH"/>
    <property type="match status" value="1"/>
</dbReference>
<protein>
    <submittedName>
        <fullName evidence="10">Cytochrome P450</fullName>
    </submittedName>
</protein>
<keyword evidence="5 7" id="KW-0408">Iron</keyword>
<dbReference type="InterPro" id="IPR036396">
    <property type="entry name" value="Cyt_P450_sf"/>
</dbReference>
<dbReference type="InterPro" id="IPR002401">
    <property type="entry name" value="Cyt_P450_E_grp-I"/>
</dbReference>
<evidence type="ECO:0000256" key="9">
    <source>
        <dbReference type="SAM" id="MobiDB-lite"/>
    </source>
</evidence>
<dbReference type="PROSITE" id="PS00086">
    <property type="entry name" value="CYTOCHROME_P450"/>
    <property type="match status" value="1"/>
</dbReference>
<dbReference type="Proteomes" id="UP000195557">
    <property type="component" value="Unassembled WGS sequence"/>
</dbReference>
<gene>
    <name evidence="10" type="ORF">BE221DRAFT_142117</name>
</gene>
<evidence type="ECO:0000256" key="3">
    <source>
        <dbReference type="ARBA" id="ARBA00022723"/>
    </source>
</evidence>
<feature type="region of interest" description="Disordered" evidence="9">
    <location>
        <begin position="1"/>
        <end position="21"/>
    </location>
</feature>
<dbReference type="PRINTS" id="PR00385">
    <property type="entry name" value="P450"/>
</dbReference>
<evidence type="ECO:0000313" key="10">
    <source>
        <dbReference type="EMBL" id="OUS42432.1"/>
    </source>
</evidence>
<evidence type="ECO:0000256" key="6">
    <source>
        <dbReference type="ARBA" id="ARBA00023033"/>
    </source>
</evidence>
<feature type="compositionally biased region" description="Polar residues" evidence="9">
    <location>
        <begin position="1"/>
        <end position="12"/>
    </location>
</feature>
<dbReference type="PANTHER" id="PTHR24291">
    <property type="entry name" value="CYTOCHROME P450 FAMILY 4"/>
    <property type="match status" value="1"/>
</dbReference>
<evidence type="ECO:0000256" key="7">
    <source>
        <dbReference type="PIRSR" id="PIRSR602401-1"/>
    </source>
</evidence>
<evidence type="ECO:0000256" key="2">
    <source>
        <dbReference type="ARBA" id="ARBA00022617"/>
    </source>
</evidence>
<dbReference type="InterPro" id="IPR017972">
    <property type="entry name" value="Cyt_P450_CS"/>
</dbReference>
<dbReference type="eggNOG" id="KOG0157">
    <property type="taxonomic scope" value="Eukaryota"/>
</dbReference>
<dbReference type="InterPro" id="IPR008698">
    <property type="entry name" value="NDUB7"/>
</dbReference>
<dbReference type="Pfam" id="PF05676">
    <property type="entry name" value="NDUF_B7"/>
    <property type="match status" value="1"/>
</dbReference>
<keyword evidence="4 8" id="KW-0560">Oxidoreductase</keyword>
<evidence type="ECO:0000256" key="5">
    <source>
        <dbReference type="ARBA" id="ARBA00023004"/>
    </source>
</evidence>
<dbReference type="GO" id="GO:0004497">
    <property type="term" value="F:monooxygenase activity"/>
    <property type="evidence" value="ECO:0007669"/>
    <property type="project" value="UniProtKB-KW"/>
</dbReference>
<dbReference type="GO" id="GO:0020037">
    <property type="term" value="F:heme binding"/>
    <property type="evidence" value="ECO:0007669"/>
    <property type="project" value="InterPro"/>
</dbReference>
<dbReference type="PANTHER" id="PTHR24291:SF50">
    <property type="entry name" value="BIFUNCTIONAL ALBAFLAVENONE MONOOXYGENASE_TERPENE SYNTHASE"/>
    <property type="match status" value="1"/>
</dbReference>
<dbReference type="GO" id="GO:0016705">
    <property type="term" value="F:oxidoreductase activity, acting on paired donors, with incorporation or reduction of molecular oxygen"/>
    <property type="evidence" value="ECO:0007669"/>
    <property type="project" value="InterPro"/>
</dbReference>
<evidence type="ECO:0000256" key="8">
    <source>
        <dbReference type="RuleBase" id="RU000461"/>
    </source>
</evidence>
<dbReference type="Gene3D" id="1.10.630.10">
    <property type="entry name" value="Cytochrome P450"/>
    <property type="match status" value="1"/>
</dbReference>
<sequence>MRATTGGVTEPSSAPEEALPDENFKPEQLKFQDIVSLWVTQILQTYGGKESKDNAPVCEGVIDDLVGGPIFLALYPYFRRYGGVFKLAFGPKVFMVLSDPVIVREVLKEKPFSFDKGVLAEILEPIMGQGLIPAPYAVWKNRRRQLVPGFHKAWLDHMVGLFGHCSNELVRNLDKSAEDGEVVDMEERFCSVSLDIIGLAVFNYDFGSVTKESPIISAVYNCLQEAAHRSTFYFPYWNIPFATDIVPRQREFKQNMKIINETLNGLIQKAQKFEGTEDLEELQNRDYSKVKDPSLLRFLVDIRGADVTDSQLRDDLMTMLIAGHETTAAVLTWGLFCLMQNPELMKRIQADIDEVMGDDDRTPTYDDIQKLESVRLCIAEALRLYPEPPILIRRCLEDVTLPKGAGDAEVTLIKGMDIFISVWNLHRSPECWENPEEFDPFRFKRPFANPGVKDWAGYNPELFTGLYPNEVASDFAFIPFGAGARKCIGDQFAMLEATIAMAMVLRRYDFELTTDPKDIGMTMGATIHTEKGLPEMIATREEMRDAKLDIGYRDFCAHLLIPLNECRRKSFFLPWKCEHERHVYEKCQYKEYMKRVAAMKASKE</sequence>
<keyword evidence="6 8" id="KW-0503">Monooxygenase</keyword>
<dbReference type="CDD" id="cd11046">
    <property type="entry name" value="CYP97"/>
    <property type="match status" value="1"/>
</dbReference>
<dbReference type="EMBL" id="KZ155838">
    <property type="protein sequence ID" value="OUS42432.1"/>
    <property type="molecule type" value="Genomic_DNA"/>
</dbReference>
<evidence type="ECO:0000256" key="4">
    <source>
        <dbReference type="ARBA" id="ARBA00023002"/>
    </source>
</evidence>
<comment type="cofactor">
    <cofactor evidence="7">
        <name>heme</name>
        <dbReference type="ChEBI" id="CHEBI:30413"/>
    </cofactor>
</comment>
<comment type="similarity">
    <text evidence="1 8">Belongs to the cytochrome P450 family.</text>
</comment>
<dbReference type="Pfam" id="PF00067">
    <property type="entry name" value="p450"/>
    <property type="match status" value="1"/>
</dbReference>
<dbReference type="PRINTS" id="PR00463">
    <property type="entry name" value="EP450I"/>
</dbReference>
<keyword evidence="3 7" id="KW-0479">Metal-binding</keyword>
<dbReference type="GO" id="GO:0005739">
    <property type="term" value="C:mitochondrion"/>
    <property type="evidence" value="ECO:0007669"/>
    <property type="project" value="InterPro"/>
</dbReference>
<evidence type="ECO:0000256" key="1">
    <source>
        <dbReference type="ARBA" id="ARBA00010617"/>
    </source>
</evidence>
<dbReference type="AlphaFoldDB" id="A0A1Y5I5I8"/>
<name>A0A1Y5I5I8_OSTTA</name>
<dbReference type="InterPro" id="IPR050196">
    <property type="entry name" value="Cytochrome_P450_Monoox"/>
</dbReference>
<keyword evidence="2 7" id="KW-0349">Heme</keyword>
<dbReference type="InterPro" id="IPR001128">
    <property type="entry name" value="Cyt_P450"/>
</dbReference>
<feature type="binding site" description="axial binding residue" evidence="7">
    <location>
        <position position="487"/>
    </location>
    <ligand>
        <name>heme</name>
        <dbReference type="ChEBI" id="CHEBI:30413"/>
    </ligand>
    <ligandPart>
        <name>Fe</name>
        <dbReference type="ChEBI" id="CHEBI:18248"/>
    </ligandPart>
</feature>
<accession>A0A1Y5I5I8</accession>
<proteinExistence type="inferred from homology"/>
<organism evidence="10">
    <name type="scientific">Ostreococcus tauri</name>
    <name type="common">Marine green alga</name>
    <dbReference type="NCBI Taxonomy" id="70448"/>
    <lineage>
        <taxon>Eukaryota</taxon>
        <taxon>Viridiplantae</taxon>
        <taxon>Chlorophyta</taxon>
        <taxon>Mamiellophyceae</taxon>
        <taxon>Mamiellales</taxon>
        <taxon>Bathycoccaceae</taxon>
        <taxon>Ostreococcus</taxon>
    </lineage>
</organism>